<dbReference type="Proteomes" id="UP000262524">
    <property type="component" value="Unassembled WGS sequence"/>
</dbReference>
<reference evidence="4 5" key="1">
    <citation type="submission" date="2018-08" db="EMBL/GenBank/DDBJ databases">
        <title>A genome reference for cultivated species of the human gut microbiota.</title>
        <authorList>
            <person name="Zou Y."/>
            <person name="Xue W."/>
            <person name="Luo G."/>
        </authorList>
    </citation>
    <scope>NUCLEOTIDE SEQUENCE [LARGE SCALE GENOMIC DNA]</scope>
    <source>
        <strain evidence="4 5">TM10-1AC</strain>
    </source>
</reference>
<evidence type="ECO:0000256" key="2">
    <source>
        <dbReference type="PROSITE-ProRule" id="PRU00335"/>
    </source>
</evidence>
<protein>
    <submittedName>
        <fullName evidence="4">TetR/AcrR family transcriptional regulator</fullName>
    </submittedName>
</protein>
<dbReference type="AlphaFoldDB" id="A0A374N867"/>
<dbReference type="PROSITE" id="PS50977">
    <property type="entry name" value="HTH_TETR_2"/>
    <property type="match status" value="1"/>
</dbReference>
<dbReference type="InterPro" id="IPR041483">
    <property type="entry name" value="TetR_C_34"/>
</dbReference>
<dbReference type="Pfam" id="PF00440">
    <property type="entry name" value="TetR_N"/>
    <property type="match status" value="1"/>
</dbReference>
<evidence type="ECO:0000313" key="4">
    <source>
        <dbReference type="EMBL" id="RGI79896.1"/>
    </source>
</evidence>
<dbReference type="EMBL" id="QSOE01000148">
    <property type="protein sequence ID" value="RGI79896.1"/>
    <property type="molecule type" value="Genomic_DNA"/>
</dbReference>
<dbReference type="InterPro" id="IPR001647">
    <property type="entry name" value="HTH_TetR"/>
</dbReference>
<accession>A0A374N867</accession>
<dbReference type="GO" id="GO:0003677">
    <property type="term" value="F:DNA binding"/>
    <property type="evidence" value="ECO:0007669"/>
    <property type="project" value="UniProtKB-UniRule"/>
</dbReference>
<sequence length="222" mass="26392">MNQLYILKKRENIMPKGSEQLTNARKEEIINACAKLYTTMNFKDITLKQISLETTFTRTSIYNYFQTKEEIFLALFQREYDLWTADIRQIFEKYEVMTVDEFASALAHTLEKRECLLKLLSMNHYDMESRSRLDNLVEFKKSYGNSMAAVTHCLEKFFPKMTIHDIQDFLYAFFPFLFGIYPYTYVTEKQTEAMEEAHTEYILLSLYEITYSCIKKLLADAE</sequence>
<feature type="domain" description="HTH tetR-type" evidence="3">
    <location>
        <begin position="23"/>
        <end position="83"/>
    </location>
</feature>
<evidence type="ECO:0000313" key="5">
    <source>
        <dbReference type="Proteomes" id="UP000262524"/>
    </source>
</evidence>
<dbReference type="SUPFAM" id="SSF46689">
    <property type="entry name" value="Homeodomain-like"/>
    <property type="match status" value="1"/>
</dbReference>
<evidence type="ECO:0000259" key="3">
    <source>
        <dbReference type="PROSITE" id="PS50977"/>
    </source>
</evidence>
<dbReference type="Pfam" id="PF17929">
    <property type="entry name" value="TetR_C_34"/>
    <property type="match status" value="1"/>
</dbReference>
<keyword evidence="1 2" id="KW-0238">DNA-binding</keyword>
<dbReference type="InterPro" id="IPR009057">
    <property type="entry name" value="Homeodomain-like_sf"/>
</dbReference>
<dbReference type="RefSeq" id="WP_117983596.1">
    <property type="nucleotide sequence ID" value="NZ_QSOE01000148.1"/>
</dbReference>
<proteinExistence type="predicted"/>
<organism evidence="4 5">
    <name type="scientific">Anaerobutyricum hallii</name>
    <dbReference type="NCBI Taxonomy" id="39488"/>
    <lineage>
        <taxon>Bacteria</taxon>
        <taxon>Bacillati</taxon>
        <taxon>Bacillota</taxon>
        <taxon>Clostridia</taxon>
        <taxon>Lachnospirales</taxon>
        <taxon>Lachnospiraceae</taxon>
        <taxon>Anaerobutyricum</taxon>
    </lineage>
</organism>
<comment type="caution">
    <text evidence="4">The sequence shown here is derived from an EMBL/GenBank/DDBJ whole genome shotgun (WGS) entry which is preliminary data.</text>
</comment>
<name>A0A374N867_9FIRM</name>
<feature type="DNA-binding region" description="H-T-H motif" evidence="2">
    <location>
        <begin position="46"/>
        <end position="65"/>
    </location>
</feature>
<gene>
    <name evidence="4" type="ORF">DXD91_14205</name>
</gene>
<evidence type="ECO:0000256" key="1">
    <source>
        <dbReference type="ARBA" id="ARBA00023125"/>
    </source>
</evidence>
<dbReference type="Gene3D" id="1.10.357.10">
    <property type="entry name" value="Tetracycline Repressor, domain 2"/>
    <property type="match status" value="1"/>
</dbReference>